<dbReference type="AlphaFoldDB" id="A0A315Y2S0"/>
<name>A0A315Y2S0_RUMFL</name>
<evidence type="ECO:0000313" key="3">
    <source>
        <dbReference type="Proteomes" id="UP000245720"/>
    </source>
</evidence>
<accession>A0A315Y2S0</accession>
<evidence type="ECO:0000313" key="2">
    <source>
        <dbReference type="EMBL" id="PWJ14787.1"/>
    </source>
</evidence>
<evidence type="ECO:0000256" key="1">
    <source>
        <dbReference type="SAM" id="Phobius"/>
    </source>
</evidence>
<sequence>MRSYEDIANRIMKRGDEIIEQRKLRAAKIKHTSYAVSGMCAAVIAGVGLWKLSSAKDLGNDKFTDSSMIENSTEPTASETVTGTKTTSVTAAAVTSAARTTNTAPTATQTASIVTSAAASEPSITTAANTTKAAPQTTALTTLLTEAPTTSASTTSAIITSPEIITEPPSPTSTFDPNVFREIFVQSFQELAGPAPAGTYYKLSSYDATDRLKGSYIRPAHIEKEYTENGRTMLAAADIDIYSIRGLSNANAMIAAKFPDKIGSYIYVSMDYSPTDLGGLINEMGLSADGLTGEAYIGSQLRKDIDKSSIWALLAENTSLPNVYSGTAETDSAVKLIYRKDYVSGSLSVSENGKLICELCGIRSCYDIGKDRAKAVISALSEKQQ</sequence>
<feature type="transmembrane region" description="Helical" evidence="1">
    <location>
        <begin position="32"/>
        <end position="50"/>
    </location>
</feature>
<keyword evidence="1" id="KW-0472">Membrane</keyword>
<proteinExistence type="predicted"/>
<comment type="caution">
    <text evidence="2">The sequence shown here is derived from an EMBL/GenBank/DDBJ whole genome shotgun (WGS) entry which is preliminary data.</text>
</comment>
<dbReference type="RefSeq" id="WP_109725645.1">
    <property type="nucleotide sequence ID" value="NZ_QGDI01000002.1"/>
</dbReference>
<protein>
    <submittedName>
        <fullName evidence="2">Uncharacterized protein</fullName>
    </submittedName>
</protein>
<dbReference type="EMBL" id="QGDI01000002">
    <property type="protein sequence ID" value="PWJ14787.1"/>
    <property type="molecule type" value="Genomic_DNA"/>
</dbReference>
<keyword evidence="1" id="KW-0812">Transmembrane</keyword>
<gene>
    <name evidence="2" type="ORF">IE37_00773</name>
</gene>
<dbReference type="OrthoDB" id="1821318at2"/>
<organism evidence="2 3">
    <name type="scientific">Ruminococcus flavefaciens</name>
    <dbReference type="NCBI Taxonomy" id="1265"/>
    <lineage>
        <taxon>Bacteria</taxon>
        <taxon>Bacillati</taxon>
        <taxon>Bacillota</taxon>
        <taxon>Clostridia</taxon>
        <taxon>Eubacteriales</taxon>
        <taxon>Oscillospiraceae</taxon>
        <taxon>Ruminococcus</taxon>
    </lineage>
</organism>
<reference evidence="2 3" key="1">
    <citation type="submission" date="2018-05" db="EMBL/GenBank/DDBJ databases">
        <title>The Hungate 1000. A catalogue of reference genomes from the rumen microbiome.</title>
        <authorList>
            <person name="Kelly W."/>
        </authorList>
    </citation>
    <scope>NUCLEOTIDE SEQUENCE [LARGE SCALE GENOMIC DNA]</scope>
    <source>
        <strain evidence="2 3">SAb67</strain>
    </source>
</reference>
<keyword evidence="1" id="KW-1133">Transmembrane helix</keyword>
<dbReference type="Proteomes" id="UP000245720">
    <property type="component" value="Unassembled WGS sequence"/>
</dbReference>